<organism evidence="12 13">
    <name type="scientific">Lentzea roselyniae</name>
    <dbReference type="NCBI Taxonomy" id="531940"/>
    <lineage>
        <taxon>Bacteria</taxon>
        <taxon>Bacillati</taxon>
        <taxon>Actinomycetota</taxon>
        <taxon>Actinomycetes</taxon>
        <taxon>Pseudonocardiales</taxon>
        <taxon>Pseudonocardiaceae</taxon>
        <taxon>Lentzea</taxon>
    </lineage>
</organism>
<dbReference type="PROSITE" id="PS50109">
    <property type="entry name" value="HIS_KIN"/>
    <property type="match status" value="1"/>
</dbReference>
<evidence type="ECO:0000256" key="5">
    <source>
        <dbReference type="ARBA" id="ARBA00022553"/>
    </source>
</evidence>
<evidence type="ECO:0000256" key="3">
    <source>
        <dbReference type="ARBA" id="ARBA00012438"/>
    </source>
</evidence>
<dbReference type="Gene3D" id="3.30.565.10">
    <property type="entry name" value="Histidine kinase-like ATPase, C-terminal domain"/>
    <property type="match status" value="1"/>
</dbReference>
<sequence length="417" mass="44156">MTTGAAARLRGLRWLLTGLFTALNATGVLLVGWLLLDLDEQKGEQALDADLRRVPPLVVRHLEFKGGDLDTRGLFGDSITVECPQFAVLPAGEGRFDPYVSGMSCVDVDLAVLSELANDAVRERVPQSAYVHATNGKLVRVYAQPFISADGPYVGAVVAHIDAQQEKDRHDRRVLLVALGSVILIGALGGTGHFLSGLAIRPAAIALEQHEEMLNGIAHDLKRPVTGLRALADTAMRNPGSMGKVLPRIMRLAKRMGGIVSTQLMHAKFEAGVQQLAIQSVQLDQLVSAVVEDIPADGARITFTAVPTRVDADPDLIGRAVENLIGNAVQHGHLPGSDPVVHVSVASGRVVVADEGPGLDTVAAQRALQRFTSSGGSTGLGLYLVQRIVHAHGGTLGIYRSETGGAIFEIALPAGRR</sequence>
<dbReference type="CDD" id="cd00082">
    <property type="entry name" value="HisKA"/>
    <property type="match status" value="1"/>
</dbReference>
<keyword evidence="4" id="KW-1003">Cell membrane</keyword>
<feature type="transmembrane region" description="Helical" evidence="10">
    <location>
        <begin position="12"/>
        <end position="36"/>
    </location>
</feature>
<dbReference type="InterPro" id="IPR050980">
    <property type="entry name" value="2C_sensor_his_kinase"/>
</dbReference>
<keyword evidence="10" id="KW-1133">Transmembrane helix</keyword>
<dbReference type="InterPro" id="IPR036890">
    <property type="entry name" value="HATPase_C_sf"/>
</dbReference>
<accession>A0ABP7BQJ6</accession>
<dbReference type="CDD" id="cd00075">
    <property type="entry name" value="HATPase"/>
    <property type="match status" value="1"/>
</dbReference>
<dbReference type="Pfam" id="PF02518">
    <property type="entry name" value="HATPase_c"/>
    <property type="match status" value="1"/>
</dbReference>
<dbReference type="InterPro" id="IPR004358">
    <property type="entry name" value="Sig_transdc_His_kin-like_C"/>
</dbReference>
<dbReference type="InterPro" id="IPR005467">
    <property type="entry name" value="His_kinase_dom"/>
</dbReference>
<reference evidence="13" key="1">
    <citation type="journal article" date="2019" name="Int. J. Syst. Evol. Microbiol.">
        <title>The Global Catalogue of Microorganisms (GCM) 10K type strain sequencing project: providing services to taxonomists for standard genome sequencing and annotation.</title>
        <authorList>
            <consortium name="The Broad Institute Genomics Platform"/>
            <consortium name="The Broad Institute Genome Sequencing Center for Infectious Disease"/>
            <person name="Wu L."/>
            <person name="Ma J."/>
        </authorList>
    </citation>
    <scope>NUCLEOTIDE SEQUENCE [LARGE SCALE GENOMIC DNA]</scope>
    <source>
        <strain evidence="13">JCM 17494</strain>
    </source>
</reference>
<dbReference type="EC" id="2.7.13.3" evidence="3"/>
<feature type="domain" description="Histidine kinase" evidence="11">
    <location>
        <begin position="216"/>
        <end position="416"/>
    </location>
</feature>
<keyword evidence="8" id="KW-0902">Two-component regulatory system</keyword>
<dbReference type="SUPFAM" id="SSF55874">
    <property type="entry name" value="ATPase domain of HSP90 chaperone/DNA topoisomerase II/histidine kinase"/>
    <property type="match status" value="1"/>
</dbReference>
<evidence type="ECO:0000256" key="6">
    <source>
        <dbReference type="ARBA" id="ARBA00022679"/>
    </source>
</evidence>
<dbReference type="Proteomes" id="UP001500711">
    <property type="component" value="Unassembled WGS sequence"/>
</dbReference>
<keyword evidence="10" id="KW-0472">Membrane</keyword>
<evidence type="ECO:0000313" key="13">
    <source>
        <dbReference type="Proteomes" id="UP001500711"/>
    </source>
</evidence>
<dbReference type="InterPro" id="IPR003661">
    <property type="entry name" value="HisK_dim/P_dom"/>
</dbReference>
<comment type="caution">
    <text evidence="12">The sequence shown here is derived from an EMBL/GenBank/DDBJ whole genome shotgun (WGS) entry which is preliminary data.</text>
</comment>
<keyword evidence="5" id="KW-0597">Phosphoprotein</keyword>
<dbReference type="PANTHER" id="PTHR44936:SF9">
    <property type="entry name" value="SENSOR PROTEIN CREC"/>
    <property type="match status" value="1"/>
</dbReference>
<evidence type="ECO:0000256" key="8">
    <source>
        <dbReference type="ARBA" id="ARBA00023012"/>
    </source>
</evidence>
<proteinExistence type="predicted"/>
<evidence type="ECO:0000256" key="2">
    <source>
        <dbReference type="ARBA" id="ARBA00004651"/>
    </source>
</evidence>
<name>A0ABP7BQJ6_9PSEU</name>
<dbReference type="SMART" id="SM00387">
    <property type="entry name" value="HATPase_c"/>
    <property type="match status" value="1"/>
</dbReference>
<evidence type="ECO:0000256" key="9">
    <source>
        <dbReference type="ARBA" id="ARBA00023026"/>
    </source>
</evidence>
<comment type="catalytic activity">
    <reaction evidence="1">
        <text>ATP + protein L-histidine = ADP + protein N-phospho-L-histidine.</text>
        <dbReference type="EC" id="2.7.13.3"/>
    </reaction>
</comment>
<dbReference type="PRINTS" id="PR00344">
    <property type="entry name" value="BCTRLSENSOR"/>
</dbReference>
<dbReference type="InterPro" id="IPR003594">
    <property type="entry name" value="HATPase_dom"/>
</dbReference>
<dbReference type="SUPFAM" id="SSF47384">
    <property type="entry name" value="Homodimeric domain of signal transducing histidine kinase"/>
    <property type="match status" value="1"/>
</dbReference>
<protein>
    <recommendedName>
        <fullName evidence="3">histidine kinase</fullName>
        <ecNumber evidence="3">2.7.13.3</ecNumber>
    </recommendedName>
</protein>
<dbReference type="InterPro" id="IPR036097">
    <property type="entry name" value="HisK_dim/P_sf"/>
</dbReference>
<evidence type="ECO:0000256" key="7">
    <source>
        <dbReference type="ARBA" id="ARBA00022777"/>
    </source>
</evidence>
<dbReference type="SMART" id="SM00388">
    <property type="entry name" value="HisKA"/>
    <property type="match status" value="1"/>
</dbReference>
<evidence type="ECO:0000313" key="12">
    <source>
        <dbReference type="EMBL" id="GAA3667315.1"/>
    </source>
</evidence>
<keyword evidence="10" id="KW-0812">Transmembrane</keyword>
<comment type="subcellular location">
    <subcellularLocation>
        <location evidence="2">Cell membrane</location>
        <topology evidence="2">Multi-pass membrane protein</topology>
    </subcellularLocation>
</comment>
<keyword evidence="13" id="KW-1185">Reference proteome</keyword>
<evidence type="ECO:0000256" key="1">
    <source>
        <dbReference type="ARBA" id="ARBA00000085"/>
    </source>
</evidence>
<keyword evidence="6" id="KW-0808">Transferase</keyword>
<dbReference type="PANTHER" id="PTHR44936">
    <property type="entry name" value="SENSOR PROTEIN CREC"/>
    <property type="match status" value="1"/>
</dbReference>
<dbReference type="EMBL" id="BAABBE010000021">
    <property type="protein sequence ID" value="GAA3667315.1"/>
    <property type="molecule type" value="Genomic_DNA"/>
</dbReference>
<dbReference type="Gene3D" id="1.10.287.130">
    <property type="match status" value="1"/>
</dbReference>
<evidence type="ECO:0000259" key="11">
    <source>
        <dbReference type="PROSITE" id="PS50109"/>
    </source>
</evidence>
<dbReference type="Pfam" id="PF00512">
    <property type="entry name" value="HisKA"/>
    <property type="match status" value="1"/>
</dbReference>
<evidence type="ECO:0000256" key="4">
    <source>
        <dbReference type="ARBA" id="ARBA00022475"/>
    </source>
</evidence>
<evidence type="ECO:0000256" key="10">
    <source>
        <dbReference type="SAM" id="Phobius"/>
    </source>
</evidence>
<dbReference type="RefSeq" id="WP_346133828.1">
    <property type="nucleotide sequence ID" value="NZ_BAABBE010000021.1"/>
</dbReference>
<feature type="transmembrane region" description="Helical" evidence="10">
    <location>
        <begin position="174"/>
        <end position="195"/>
    </location>
</feature>
<keyword evidence="7" id="KW-0418">Kinase</keyword>
<keyword evidence="9" id="KW-0843">Virulence</keyword>
<gene>
    <name evidence="12" type="ORF">GCM10022267_62260</name>
</gene>